<dbReference type="VEuPathDB" id="FungiDB:C5L36_0C07600"/>
<dbReference type="GO" id="GO:0001671">
    <property type="term" value="F:ATPase activator activity"/>
    <property type="evidence" value="ECO:0007669"/>
    <property type="project" value="InterPro"/>
</dbReference>
<organism evidence="3 4">
    <name type="scientific">Pichia kudriavzevii</name>
    <name type="common">Yeast</name>
    <name type="synonym">Issatchenkia orientalis</name>
    <dbReference type="NCBI Taxonomy" id="4909"/>
    <lineage>
        <taxon>Eukaryota</taxon>
        <taxon>Fungi</taxon>
        <taxon>Dikarya</taxon>
        <taxon>Ascomycota</taxon>
        <taxon>Saccharomycotina</taxon>
        <taxon>Pichiomycetes</taxon>
        <taxon>Pichiales</taxon>
        <taxon>Pichiaceae</taxon>
        <taxon>Pichia</taxon>
    </lineage>
</organism>
<comment type="caution">
    <text evidence="3">The sequence shown here is derived from an EMBL/GenBank/DDBJ whole genome shotgun (WGS) entry which is preliminary data.</text>
</comment>
<evidence type="ECO:0000259" key="2">
    <source>
        <dbReference type="SMART" id="SM01000"/>
    </source>
</evidence>
<comment type="similarity">
    <text evidence="1">Belongs to the AHA1 family.</text>
</comment>
<dbReference type="Proteomes" id="UP000029867">
    <property type="component" value="Unassembled WGS sequence"/>
</dbReference>
<dbReference type="SMART" id="SM01000">
    <property type="entry name" value="Aha1_N"/>
    <property type="match status" value="1"/>
</dbReference>
<protein>
    <recommendedName>
        <fullName evidence="2">Activator of Hsp90 ATPase AHSA1-like N-terminal domain-containing protein</fullName>
    </recommendedName>
</protein>
<proteinExistence type="inferred from homology"/>
<evidence type="ECO:0000313" key="4">
    <source>
        <dbReference type="Proteomes" id="UP000029867"/>
    </source>
</evidence>
<evidence type="ECO:0000256" key="1">
    <source>
        <dbReference type="ARBA" id="ARBA00006817"/>
    </source>
</evidence>
<dbReference type="GO" id="GO:0006457">
    <property type="term" value="P:protein folding"/>
    <property type="evidence" value="ECO:0007669"/>
    <property type="project" value="TreeGrafter"/>
</dbReference>
<dbReference type="AlphaFoldDB" id="A0A099NWR2"/>
<feature type="domain" description="Activator of Hsp90 ATPase AHSA1-like N-terminal" evidence="2">
    <location>
        <begin position="254"/>
        <end position="382"/>
    </location>
</feature>
<dbReference type="InterPro" id="IPR015310">
    <property type="entry name" value="AHSA1-like_N"/>
</dbReference>
<sequence length="389" mass="44984">MDSDTCIASSPTNKKQKLTLFSDIHSLQYSSTELLKVEIRLRINPNLRRAHNIIICLPKSWLKLINAVADGHSSHQTKLKFKKFREDILPIAFPSSSTTEKLVNINTLSMRDQSFEFLTWLSFYDLPCKLRGTKVDKLELIKTVIFQYLIKSGITLSPFMLVISPSNIRLSKVREIHSKIKEQRLSRSKSELDKPLFTIYIQDENTPFLFLWMDTENMCSFNICKLHTPTSRAGFANTLLMFLSYSLWERHWVERNCIPWAKNYFNENLPKLSVPADDSTISVKSVKSLSGDCDVTQRKGKVKCLFELKIEFVVNVTTGEEEEEVTVVLPEFEHDYDESDFVFDIRTSKSDNKDLIKKHFLPVAVNEVFLKFQPDLLVANETQVKHNTD</sequence>
<dbReference type="PANTHER" id="PTHR13009:SF15">
    <property type="entry name" value="HSP90 CO-CHAPERONE HCH1"/>
    <property type="match status" value="1"/>
</dbReference>
<dbReference type="HOGENOM" id="CLU_709924_0_0_1"/>
<dbReference type="InterPro" id="IPR036338">
    <property type="entry name" value="Aha1"/>
</dbReference>
<dbReference type="VEuPathDB" id="FungiDB:C5L36_0C07610"/>
<gene>
    <name evidence="3" type="ORF">JL09_g4512</name>
</gene>
<dbReference type="Pfam" id="PF09229">
    <property type="entry name" value="Aha1_N"/>
    <property type="match status" value="1"/>
</dbReference>
<dbReference type="PANTHER" id="PTHR13009">
    <property type="entry name" value="HEAT SHOCK PROTEIN 90 HSP90 CO-CHAPERONE AHA-1"/>
    <property type="match status" value="1"/>
</dbReference>
<accession>A0A099NWR2</accession>
<name>A0A099NWR2_PICKU</name>
<dbReference type="eggNOG" id="KOG2936">
    <property type="taxonomic scope" value="Eukaryota"/>
</dbReference>
<reference evidence="4" key="1">
    <citation type="journal article" date="2014" name="Microb. Cell Fact.">
        <title>Exploiting Issatchenkia orientalis SD108 for succinic acid production.</title>
        <authorList>
            <person name="Xiao H."/>
            <person name="Shao Z."/>
            <person name="Jiang Y."/>
            <person name="Dole S."/>
            <person name="Zhao H."/>
        </authorList>
    </citation>
    <scope>NUCLEOTIDE SEQUENCE [LARGE SCALE GENOMIC DNA]</scope>
    <source>
        <strain evidence="4">SD108</strain>
    </source>
</reference>
<dbReference type="GO" id="GO:0051087">
    <property type="term" value="F:protein-folding chaperone binding"/>
    <property type="evidence" value="ECO:0007669"/>
    <property type="project" value="InterPro"/>
</dbReference>
<dbReference type="EMBL" id="JQFK01000080">
    <property type="protein sequence ID" value="KGK36346.1"/>
    <property type="molecule type" value="Genomic_DNA"/>
</dbReference>
<dbReference type="GO" id="GO:0005829">
    <property type="term" value="C:cytosol"/>
    <property type="evidence" value="ECO:0007669"/>
    <property type="project" value="TreeGrafter"/>
</dbReference>
<dbReference type="SUPFAM" id="SSF103111">
    <property type="entry name" value="Activator of Hsp90 ATPase, Aha1"/>
    <property type="match status" value="1"/>
</dbReference>
<evidence type="ECO:0000313" key="3">
    <source>
        <dbReference type="EMBL" id="KGK36346.1"/>
    </source>
</evidence>
<dbReference type="Gene3D" id="3.15.10.20">
    <property type="entry name" value="Activator of Hsp90 ATPase Aha1, N-terminal domain"/>
    <property type="match status" value="1"/>
</dbReference>